<evidence type="ECO:0000256" key="1">
    <source>
        <dbReference type="SAM" id="MobiDB-lite"/>
    </source>
</evidence>
<feature type="compositionally biased region" description="Polar residues" evidence="1">
    <location>
        <begin position="16"/>
        <end position="28"/>
    </location>
</feature>
<reference evidence="3" key="1">
    <citation type="submission" date="2016-10" db="EMBL/GenBank/DDBJ databases">
        <authorList>
            <person name="Varghese N."/>
            <person name="Submissions S."/>
        </authorList>
    </citation>
    <scope>NUCLEOTIDE SEQUENCE [LARGE SCALE GENOMIC DNA]</scope>
    <source>
        <strain evidence="3">CGMCC 1.10118</strain>
    </source>
</reference>
<gene>
    <name evidence="2" type="ORF">SAMN04487946_11318</name>
</gene>
<protein>
    <submittedName>
        <fullName evidence="2">Acetoacetate decarboxylase (ADC)</fullName>
    </submittedName>
</protein>
<dbReference type="Proteomes" id="UP000199170">
    <property type="component" value="Unassembled WGS sequence"/>
</dbReference>
<dbReference type="InterPro" id="IPR010451">
    <property type="entry name" value="Acetoacetate_decarboxylase"/>
</dbReference>
<dbReference type="STRING" id="660517.SAMN04487946_11318"/>
<organism evidence="2 3">
    <name type="scientific">Halobellus clavatus</name>
    <dbReference type="NCBI Taxonomy" id="660517"/>
    <lineage>
        <taxon>Archaea</taxon>
        <taxon>Methanobacteriati</taxon>
        <taxon>Methanobacteriota</taxon>
        <taxon>Stenosarchaea group</taxon>
        <taxon>Halobacteria</taxon>
        <taxon>Halobacteriales</taxon>
        <taxon>Haloferacaceae</taxon>
        <taxon>Halobellus</taxon>
    </lineage>
</organism>
<dbReference type="OrthoDB" id="35899at2157"/>
<feature type="region of interest" description="Disordered" evidence="1">
    <location>
        <begin position="1"/>
        <end position="28"/>
    </location>
</feature>
<name>A0A1H3JEC6_9EURY</name>
<proteinExistence type="predicted"/>
<accession>A0A1H3JEC6</accession>
<dbReference type="InterPro" id="IPR023375">
    <property type="entry name" value="ADC_dom_sf"/>
</dbReference>
<dbReference type="EMBL" id="FNPB01000013">
    <property type="protein sequence ID" value="SDY37768.1"/>
    <property type="molecule type" value="Genomic_DNA"/>
</dbReference>
<dbReference type="Gene3D" id="2.40.400.10">
    <property type="entry name" value="Acetoacetate decarboxylase-like"/>
    <property type="match status" value="1"/>
</dbReference>
<keyword evidence="3" id="KW-1185">Reference proteome</keyword>
<evidence type="ECO:0000313" key="3">
    <source>
        <dbReference type="Proteomes" id="UP000199170"/>
    </source>
</evidence>
<dbReference type="RefSeq" id="WP_089768889.1">
    <property type="nucleotide sequence ID" value="NZ_FNPB01000013.1"/>
</dbReference>
<evidence type="ECO:0000313" key="2">
    <source>
        <dbReference type="EMBL" id="SDY37768.1"/>
    </source>
</evidence>
<dbReference type="GO" id="GO:0016829">
    <property type="term" value="F:lyase activity"/>
    <property type="evidence" value="ECO:0007669"/>
    <property type="project" value="InterPro"/>
</dbReference>
<sequence>MSSDEHQEPNTAVRGTESTAQEPVTISTGHRVELPVRLQATMLGATFAAPKTAVSALLPDRLEPIRATLAGDAAVTLLSVEYHAVDVPGLDPYDEFAVIIPASRTTRSSVPYVSALLEATNGYVWTMPVTTEPATAFGVDIWGFPKAVAAIDHADRGSVRETTVRLDGERFVSLAVDRPPTTAVRRDGRSYTHQDGELLEVPSEVDAEIGGWPFSDRVSVSFGPHPKAEPLQSLDLGARALGRFRLEGDVLFHAGKPV</sequence>
<dbReference type="AlphaFoldDB" id="A0A1H3JEC6"/>
<dbReference type="SUPFAM" id="SSF160104">
    <property type="entry name" value="Acetoacetate decarboxylase-like"/>
    <property type="match status" value="1"/>
</dbReference>
<dbReference type="Pfam" id="PF06314">
    <property type="entry name" value="ADC"/>
    <property type="match status" value="1"/>
</dbReference>